<name>A0A3G9J9V1_9BACL</name>
<keyword evidence="2" id="KW-1185">Reference proteome</keyword>
<evidence type="ECO:0000313" key="1">
    <source>
        <dbReference type="EMBL" id="BBH21663.1"/>
    </source>
</evidence>
<protein>
    <submittedName>
        <fullName evidence="1">Uncharacterized protein</fullName>
    </submittedName>
</protein>
<gene>
    <name evidence="1" type="ORF">Back11_30080</name>
</gene>
<dbReference type="EMBL" id="AP019308">
    <property type="protein sequence ID" value="BBH21663.1"/>
    <property type="molecule type" value="Genomic_DNA"/>
</dbReference>
<evidence type="ECO:0000313" key="2">
    <source>
        <dbReference type="Proteomes" id="UP000275368"/>
    </source>
</evidence>
<dbReference type="RefSeq" id="WP_164522802.1">
    <property type="nucleotide sequence ID" value="NZ_AP019308.1"/>
</dbReference>
<proteinExistence type="predicted"/>
<reference evidence="1 2" key="1">
    <citation type="submission" date="2018-11" db="EMBL/GenBank/DDBJ databases">
        <title>Complete genome sequence of Paenibacillus baekrokdamisoli strain KCTC 33723.</title>
        <authorList>
            <person name="Kang S.W."/>
            <person name="Lee K.C."/>
            <person name="Kim K.K."/>
            <person name="Kim J.S."/>
            <person name="Kim D.S."/>
            <person name="Ko S.H."/>
            <person name="Yang S.H."/>
            <person name="Lee J.S."/>
        </authorList>
    </citation>
    <scope>NUCLEOTIDE SEQUENCE [LARGE SCALE GENOMIC DNA]</scope>
    <source>
        <strain evidence="1 2">KCTC 33723</strain>
    </source>
</reference>
<accession>A0A3G9J9V1</accession>
<dbReference type="Proteomes" id="UP000275368">
    <property type="component" value="Chromosome"/>
</dbReference>
<dbReference type="AlphaFoldDB" id="A0A3G9J9V1"/>
<organism evidence="1 2">
    <name type="scientific">Paenibacillus baekrokdamisoli</name>
    <dbReference type="NCBI Taxonomy" id="1712516"/>
    <lineage>
        <taxon>Bacteria</taxon>
        <taxon>Bacillati</taxon>
        <taxon>Bacillota</taxon>
        <taxon>Bacilli</taxon>
        <taxon>Bacillales</taxon>
        <taxon>Paenibacillaceae</taxon>
        <taxon>Paenibacillus</taxon>
    </lineage>
</organism>
<sequence>MLNDKFVGYKVSFKMGKFSICVYMEKDEYETWKTNSDKGINDVSVEEVEIALSYFLN</sequence>
<dbReference type="KEGG" id="pbk:Back11_30080"/>